<dbReference type="InterPro" id="IPR001789">
    <property type="entry name" value="Sig_transdc_resp-reg_receiver"/>
</dbReference>
<evidence type="ECO:0000256" key="3">
    <source>
        <dbReference type="ARBA" id="ARBA00022679"/>
    </source>
</evidence>
<evidence type="ECO:0000256" key="1">
    <source>
        <dbReference type="ARBA" id="ARBA00000085"/>
    </source>
</evidence>
<comment type="catalytic activity">
    <reaction evidence="1">
        <text>ATP + protein L-histidine = ADP + protein N-phospho-L-histidine.</text>
        <dbReference type="EC" id="2.7.13.3"/>
    </reaction>
</comment>
<evidence type="ECO:0000256" key="2">
    <source>
        <dbReference type="ARBA" id="ARBA00012438"/>
    </source>
</evidence>
<dbReference type="AlphaFoldDB" id="A0AAW0DZC1"/>
<dbReference type="PROSITE" id="PS50109">
    <property type="entry name" value="HIS_KIN"/>
    <property type="match status" value="1"/>
</dbReference>
<evidence type="ECO:0000313" key="10">
    <source>
        <dbReference type="EMBL" id="KAK7056448.1"/>
    </source>
</evidence>
<feature type="domain" description="Histidine kinase" evidence="8">
    <location>
        <begin position="491"/>
        <end position="746"/>
    </location>
</feature>
<keyword evidence="7" id="KW-0472">Membrane</keyword>
<keyword evidence="3" id="KW-0808">Transferase</keyword>
<dbReference type="Gene3D" id="3.40.50.2300">
    <property type="match status" value="1"/>
</dbReference>
<feature type="domain" description="Response regulatory" evidence="9">
    <location>
        <begin position="906"/>
        <end position="1041"/>
    </location>
</feature>
<dbReference type="SUPFAM" id="SSF52172">
    <property type="entry name" value="CheY-like"/>
    <property type="match status" value="1"/>
</dbReference>
<dbReference type="PROSITE" id="PS50110">
    <property type="entry name" value="RESPONSE_REGULATORY"/>
    <property type="match status" value="1"/>
</dbReference>
<dbReference type="PANTHER" id="PTHR43047:SF66">
    <property type="entry name" value="HISKA"/>
    <property type="match status" value="1"/>
</dbReference>
<reference evidence="10 11" key="1">
    <citation type="submission" date="2024-01" db="EMBL/GenBank/DDBJ databases">
        <title>A draft genome for a cacao thread blight-causing isolate of Paramarasmius palmivorus.</title>
        <authorList>
            <person name="Baruah I.K."/>
            <person name="Bukari Y."/>
            <person name="Amoako-Attah I."/>
            <person name="Meinhardt L.W."/>
            <person name="Bailey B.A."/>
            <person name="Cohen S.P."/>
        </authorList>
    </citation>
    <scope>NUCLEOTIDE SEQUENCE [LARGE SCALE GENOMIC DNA]</scope>
    <source>
        <strain evidence="10 11">GH-12</strain>
    </source>
</reference>
<comment type="caution">
    <text evidence="10">The sequence shown here is derived from an EMBL/GenBank/DDBJ whole genome shotgun (WGS) entry which is preliminary data.</text>
</comment>
<feature type="region of interest" description="Disordered" evidence="6">
    <location>
        <begin position="1"/>
        <end position="86"/>
    </location>
</feature>
<feature type="compositionally biased region" description="Basic residues" evidence="6">
    <location>
        <begin position="60"/>
        <end position="71"/>
    </location>
</feature>
<dbReference type="PANTHER" id="PTHR43047">
    <property type="entry name" value="TWO-COMPONENT HISTIDINE PROTEIN KINASE"/>
    <property type="match status" value="1"/>
</dbReference>
<dbReference type="CDD" id="cd17546">
    <property type="entry name" value="REC_hyHK_CKI1_RcsC-like"/>
    <property type="match status" value="1"/>
</dbReference>
<feature type="transmembrane region" description="Helical" evidence="7">
    <location>
        <begin position="350"/>
        <end position="366"/>
    </location>
</feature>
<dbReference type="Pfam" id="PF00072">
    <property type="entry name" value="Response_reg"/>
    <property type="match status" value="1"/>
</dbReference>
<keyword evidence="4" id="KW-0418">Kinase</keyword>
<proteinExistence type="predicted"/>
<feature type="transmembrane region" description="Helical" evidence="7">
    <location>
        <begin position="372"/>
        <end position="391"/>
    </location>
</feature>
<dbReference type="InterPro" id="IPR003594">
    <property type="entry name" value="HATPase_dom"/>
</dbReference>
<dbReference type="GO" id="GO:0009927">
    <property type="term" value="F:histidine phosphotransfer kinase activity"/>
    <property type="evidence" value="ECO:0007669"/>
    <property type="project" value="TreeGrafter"/>
</dbReference>
<dbReference type="InterPro" id="IPR004358">
    <property type="entry name" value="Sig_transdc_His_kin-like_C"/>
</dbReference>
<feature type="region of interest" description="Disordered" evidence="6">
    <location>
        <begin position="831"/>
        <end position="872"/>
    </location>
</feature>
<gene>
    <name evidence="10" type="ORF">VNI00_003003</name>
</gene>
<dbReference type="EMBL" id="JAYKXP010000007">
    <property type="protein sequence ID" value="KAK7056448.1"/>
    <property type="molecule type" value="Genomic_DNA"/>
</dbReference>
<feature type="region of interest" description="Disordered" evidence="6">
    <location>
        <begin position="141"/>
        <end position="175"/>
    </location>
</feature>
<feature type="modified residue" description="4-aspartylphosphate" evidence="5">
    <location>
        <position position="975"/>
    </location>
</feature>
<evidence type="ECO:0000256" key="5">
    <source>
        <dbReference type="PROSITE-ProRule" id="PRU00169"/>
    </source>
</evidence>
<keyword evidence="5" id="KW-0597">Phosphoprotein</keyword>
<evidence type="ECO:0000256" key="7">
    <source>
        <dbReference type="SAM" id="Phobius"/>
    </source>
</evidence>
<dbReference type="PRINTS" id="PR00344">
    <property type="entry name" value="BCTRLSENSOR"/>
</dbReference>
<protein>
    <recommendedName>
        <fullName evidence="2">histidine kinase</fullName>
        <ecNumber evidence="2">2.7.13.3</ecNumber>
    </recommendedName>
</protein>
<dbReference type="InterPro" id="IPR036890">
    <property type="entry name" value="HATPase_C_sf"/>
</dbReference>
<name>A0AAW0DZC1_9AGAR</name>
<keyword evidence="7" id="KW-0812">Transmembrane</keyword>
<dbReference type="Gene3D" id="3.30.565.10">
    <property type="entry name" value="Histidine kinase-like ATPase, C-terminal domain"/>
    <property type="match status" value="1"/>
</dbReference>
<feature type="transmembrane region" description="Helical" evidence="7">
    <location>
        <begin position="258"/>
        <end position="279"/>
    </location>
</feature>
<feature type="compositionally biased region" description="Basic and acidic residues" evidence="6">
    <location>
        <begin position="855"/>
        <end position="867"/>
    </location>
</feature>
<feature type="compositionally biased region" description="Polar residues" evidence="6">
    <location>
        <begin position="166"/>
        <end position="175"/>
    </location>
</feature>
<evidence type="ECO:0000256" key="6">
    <source>
        <dbReference type="SAM" id="MobiDB-lite"/>
    </source>
</evidence>
<dbReference type="GO" id="GO:0000155">
    <property type="term" value="F:phosphorelay sensor kinase activity"/>
    <property type="evidence" value="ECO:0007669"/>
    <property type="project" value="TreeGrafter"/>
</dbReference>
<dbReference type="GO" id="GO:0005886">
    <property type="term" value="C:plasma membrane"/>
    <property type="evidence" value="ECO:0007669"/>
    <property type="project" value="TreeGrafter"/>
</dbReference>
<evidence type="ECO:0000259" key="9">
    <source>
        <dbReference type="PROSITE" id="PS50110"/>
    </source>
</evidence>
<dbReference type="Pfam" id="PF02518">
    <property type="entry name" value="HATPase_c"/>
    <property type="match status" value="1"/>
</dbReference>
<evidence type="ECO:0000259" key="8">
    <source>
        <dbReference type="PROSITE" id="PS50109"/>
    </source>
</evidence>
<organism evidence="10 11">
    <name type="scientific">Paramarasmius palmivorus</name>
    <dbReference type="NCBI Taxonomy" id="297713"/>
    <lineage>
        <taxon>Eukaryota</taxon>
        <taxon>Fungi</taxon>
        <taxon>Dikarya</taxon>
        <taxon>Basidiomycota</taxon>
        <taxon>Agaricomycotina</taxon>
        <taxon>Agaricomycetes</taxon>
        <taxon>Agaricomycetidae</taxon>
        <taxon>Agaricales</taxon>
        <taxon>Marasmiineae</taxon>
        <taxon>Marasmiaceae</taxon>
        <taxon>Paramarasmius</taxon>
    </lineage>
</organism>
<evidence type="ECO:0000313" key="11">
    <source>
        <dbReference type="Proteomes" id="UP001383192"/>
    </source>
</evidence>
<dbReference type="SMART" id="SM00387">
    <property type="entry name" value="HATPase_c"/>
    <property type="match status" value="1"/>
</dbReference>
<sequence length="1053" mass="118540">MFPWSRPPVSKWSEEPTTSTPTVDVNLERDKNTISSISRTPESFTPTKSVDLPAPATQTQRRKGFLRRKRSPNTPYDQDHSNQSKWSESARNFFAKFSSPREAPAKPILGHPDGYEMRQKDEEENVELPDEIDEIVVDRLWSQPTSRQSSENGDVDDDDSSTCSSIHTTNDGSSFNSQGARILESPYNPYNFVRWTFWPKLYHFFSPRFEDRDMEADYRREDWQQSKRLALVASVFFLVNWILGMSTIATPVVLADQIYYYGIAPVLSLPLIFMCAYNWPRDHPVFYQCFVCCSAWAWSLYQVIFAYLCGYSSNTIIWTCGTKDFLQTFYYTTALQTIALFGTNLKRLPTTLGAIVFLVLSAVLIIPSRGSWYRYMLNFIVFQAFLLYMHYKREMLARRFFRLQIEFKLQLQRTQKAQANERRAADSKYRLTSYVFHDEYYVAALLQYVLMLRPLYRLECRSTRRNMSASGTIAKSQEIEFNALEGSLSMMSKVLNDMLDFNRMDSGNFESLSRPYAFHQVMRSLFLPLKLATNHRKLELVTELDPNIDEVARRAAHAYMGEDPASIERHLKENPSGEDNWGIVVGDELRLRQVVTNLASNACKFTPAGGKVSITTRLVFPDDKTLSGETAVEPDENESPYNNELEVVDNYSDTGRPDAKQDNIDRIIVRIEVSDTGSGIPPHEMMQSKLFSAFNQTEQGRRQGGKGTGLGLALVRLIVKLSGGRLGVRSKVNEGSTFWVELPLGVGAKAFISPDDLAIPDQPLASPKDNTFTELFKVASRGTGTGVSALSASVGAEEADPEQIRRMQAHSSSVVYGLVVEEGRYESYFSVPTRTIGDPSTGTDYPIPPTTPPDTDPRSLRKSRPQDIELPGSLADDRALTPVTAITCPPLDQRHSPCALFEPGLQVLVVDDDALTRKLMKRLLERLGCVVTTAENGDVALKILLGEEQNVEGGGIASGPGDVSRVDKFSCIFLDNQMPLISGLIAVERLREARGRRDFVVGVTGNALINDQKEFLEAGADYVLTKPVLERSLKSMLHLADERRKAFIRTEVS</sequence>
<evidence type="ECO:0000256" key="4">
    <source>
        <dbReference type="ARBA" id="ARBA00022777"/>
    </source>
</evidence>
<dbReference type="InterPro" id="IPR011006">
    <property type="entry name" value="CheY-like_superfamily"/>
</dbReference>
<feature type="compositionally biased region" description="Polar residues" evidence="6">
    <location>
        <begin position="33"/>
        <end position="48"/>
    </location>
</feature>
<dbReference type="SUPFAM" id="SSF55874">
    <property type="entry name" value="ATPase domain of HSP90 chaperone/DNA topoisomerase II/histidine kinase"/>
    <property type="match status" value="1"/>
</dbReference>
<accession>A0AAW0DZC1</accession>
<keyword evidence="11" id="KW-1185">Reference proteome</keyword>
<dbReference type="SMART" id="SM00448">
    <property type="entry name" value="REC"/>
    <property type="match status" value="1"/>
</dbReference>
<feature type="transmembrane region" description="Helical" evidence="7">
    <location>
        <begin position="229"/>
        <end position="252"/>
    </location>
</feature>
<dbReference type="EC" id="2.7.13.3" evidence="2"/>
<dbReference type="InterPro" id="IPR005467">
    <property type="entry name" value="His_kinase_dom"/>
</dbReference>
<keyword evidence="7" id="KW-1133">Transmembrane helix</keyword>
<dbReference type="Proteomes" id="UP001383192">
    <property type="component" value="Unassembled WGS sequence"/>
</dbReference>